<dbReference type="Proteomes" id="UP000294933">
    <property type="component" value="Unassembled WGS sequence"/>
</dbReference>
<dbReference type="OrthoDB" id="2984396at2759"/>
<name>A0A4Y7PFZ0_9AGAM</name>
<reference evidence="3 4" key="1">
    <citation type="submission" date="2018-06" db="EMBL/GenBank/DDBJ databases">
        <title>A transcriptomic atlas of mushroom development highlights an independent origin of complex multicellularity.</title>
        <authorList>
            <consortium name="DOE Joint Genome Institute"/>
            <person name="Krizsan K."/>
            <person name="Almasi E."/>
            <person name="Merenyi Z."/>
            <person name="Sahu N."/>
            <person name="Viragh M."/>
            <person name="Koszo T."/>
            <person name="Mondo S."/>
            <person name="Kiss B."/>
            <person name="Balint B."/>
            <person name="Kues U."/>
            <person name="Barry K."/>
            <person name="Hegedus J.C."/>
            <person name="Henrissat B."/>
            <person name="Johnson J."/>
            <person name="Lipzen A."/>
            <person name="Ohm R."/>
            <person name="Nagy I."/>
            <person name="Pangilinan J."/>
            <person name="Yan J."/>
            <person name="Xiong Y."/>
            <person name="Grigoriev I.V."/>
            <person name="Hibbett D.S."/>
            <person name="Nagy L.G."/>
        </authorList>
    </citation>
    <scope>NUCLEOTIDE SEQUENCE [LARGE SCALE GENOMIC DNA]</scope>
    <source>
        <strain evidence="3 4">SZMC22713</strain>
    </source>
</reference>
<dbReference type="EMBL" id="ML170350">
    <property type="protein sequence ID" value="TDL14354.1"/>
    <property type="molecule type" value="Genomic_DNA"/>
</dbReference>
<evidence type="ECO:0000256" key="1">
    <source>
        <dbReference type="SAM" id="Phobius"/>
    </source>
</evidence>
<evidence type="ECO:0008006" key="5">
    <source>
        <dbReference type="Google" id="ProtNLM"/>
    </source>
</evidence>
<feature type="non-terminal residue" evidence="3">
    <location>
        <position position="235"/>
    </location>
</feature>
<evidence type="ECO:0000313" key="4">
    <source>
        <dbReference type="Proteomes" id="UP000294933"/>
    </source>
</evidence>
<sequence length="235" mass="25016">MHLLRWLNKRSFFPSLISLCLSSLSVIAETISVDDTNGTIQYSPLAAEGAPSLWSSHLTQVGYNYSSTSTSSSQATAEFSFQGSVISKMSSDINITLDGQHHIVSVTRPGSPKSTTVFSMKDLQPSVQHRMVIQKASTASTPSTPGDGSVLDIDFISYTILDNDAVPDNDVGHNTTAQPANTPTGTVPLTDATAKSHLSTGKLAAIVIAILLGVAIGVTTMVFTRRRRTHILSKP</sequence>
<evidence type="ECO:0000313" key="3">
    <source>
        <dbReference type="EMBL" id="TDL14354.1"/>
    </source>
</evidence>
<organism evidence="3 4">
    <name type="scientific">Rickenella mellea</name>
    <dbReference type="NCBI Taxonomy" id="50990"/>
    <lineage>
        <taxon>Eukaryota</taxon>
        <taxon>Fungi</taxon>
        <taxon>Dikarya</taxon>
        <taxon>Basidiomycota</taxon>
        <taxon>Agaricomycotina</taxon>
        <taxon>Agaricomycetes</taxon>
        <taxon>Hymenochaetales</taxon>
        <taxon>Rickenellaceae</taxon>
        <taxon>Rickenella</taxon>
    </lineage>
</organism>
<keyword evidence="1" id="KW-1133">Transmembrane helix</keyword>
<keyword evidence="1" id="KW-0812">Transmembrane</keyword>
<keyword evidence="2" id="KW-0732">Signal</keyword>
<accession>A0A4Y7PFZ0</accession>
<feature type="chain" id="PRO_5021430599" description="Mid2 domain-containing protein" evidence="2">
    <location>
        <begin position="29"/>
        <end position="235"/>
    </location>
</feature>
<keyword evidence="1" id="KW-0472">Membrane</keyword>
<protein>
    <recommendedName>
        <fullName evidence="5">Mid2 domain-containing protein</fullName>
    </recommendedName>
</protein>
<dbReference type="CDD" id="cd12087">
    <property type="entry name" value="TM_EGFR-like"/>
    <property type="match status" value="1"/>
</dbReference>
<evidence type="ECO:0000256" key="2">
    <source>
        <dbReference type="SAM" id="SignalP"/>
    </source>
</evidence>
<feature type="signal peptide" evidence="2">
    <location>
        <begin position="1"/>
        <end position="28"/>
    </location>
</feature>
<dbReference type="AlphaFoldDB" id="A0A4Y7PFZ0"/>
<proteinExistence type="predicted"/>
<gene>
    <name evidence="3" type="ORF">BD410DRAFT_213458</name>
</gene>
<feature type="transmembrane region" description="Helical" evidence="1">
    <location>
        <begin position="203"/>
        <end position="224"/>
    </location>
</feature>
<dbReference type="VEuPathDB" id="FungiDB:BD410DRAFT_213458"/>
<keyword evidence="4" id="KW-1185">Reference proteome</keyword>